<dbReference type="Gene3D" id="3.40.50.1820">
    <property type="entry name" value="alpha/beta hydrolase"/>
    <property type="match status" value="1"/>
</dbReference>
<dbReference type="AlphaFoldDB" id="A0A8S2ETH2"/>
<keyword evidence="2" id="KW-0719">Serine esterase</keyword>
<proteinExistence type="inferred from homology"/>
<dbReference type="Proteomes" id="UP000677228">
    <property type="component" value="Unassembled WGS sequence"/>
</dbReference>
<evidence type="ECO:0000256" key="2">
    <source>
        <dbReference type="ARBA" id="ARBA00022487"/>
    </source>
</evidence>
<evidence type="ECO:0000313" key="8">
    <source>
        <dbReference type="Proteomes" id="UP000677228"/>
    </source>
</evidence>
<evidence type="ECO:0000259" key="5">
    <source>
        <dbReference type="Pfam" id="PF00135"/>
    </source>
</evidence>
<dbReference type="InterPro" id="IPR019826">
    <property type="entry name" value="Carboxylesterase_B_AS"/>
</dbReference>
<evidence type="ECO:0000256" key="3">
    <source>
        <dbReference type="ARBA" id="ARBA00022801"/>
    </source>
</evidence>
<organism evidence="6 8">
    <name type="scientific">Didymodactylos carnosus</name>
    <dbReference type="NCBI Taxonomy" id="1234261"/>
    <lineage>
        <taxon>Eukaryota</taxon>
        <taxon>Metazoa</taxon>
        <taxon>Spiralia</taxon>
        <taxon>Gnathifera</taxon>
        <taxon>Rotifera</taxon>
        <taxon>Eurotatoria</taxon>
        <taxon>Bdelloidea</taxon>
        <taxon>Philodinida</taxon>
        <taxon>Philodinidae</taxon>
        <taxon>Didymodactylos</taxon>
    </lineage>
</organism>
<dbReference type="SUPFAM" id="SSF53474">
    <property type="entry name" value="alpha/beta-Hydrolases"/>
    <property type="match status" value="1"/>
</dbReference>
<feature type="signal peptide" evidence="4">
    <location>
        <begin position="1"/>
        <end position="25"/>
    </location>
</feature>
<gene>
    <name evidence="6" type="ORF">OVA965_LOCUS25527</name>
    <name evidence="7" type="ORF">TMI583_LOCUS26258</name>
</gene>
<dbReference type="PROSITE" id="PS00122">
    <property type="entry name" value="CARBOXYLESTERASE_B_1"/>
    <property type="match status" value="1"/>
</dbReference>
<dbReference type="InterPro" id="IPR029058">
    <property type="entry name" value="AB_hydrolase_fold"/>
</dbReference>
<name>A0A8S2ETH2_9BILA</name>
<evidence type="ECO:0000313" key="7">
    <source>
        <dbReference type="EMBL" id="CAF4042303.1"/>
    </source>
</evidence>
<keyword evidence="4" id="KW-0732">Signal</keyword>
<dbReference type="EMBL" id="CAJNOK010015896">
    <property type="protein sequence ID" value="CAF1234213.1"/>
    <property type="molecule type" value="Genomic_DNA"/>
</dbReference>
<dbReference type="EC" id="3.1.1.-" evidence="4"/>
<dbReference type="EMBL" id="CAJOBA010037442">
    <property type="protein sequence ID" value="CAF4042303.1"/>
    <property type="molecule type" value="Genomic_DNA"/>
</dbReference>
<dbReference type="InterPro" id="IPR050654">
    <property type="entry name" value="AChE-related_enzymes"/>
</dbReference>
<reference evidence="6" key="1">
    <citation type="submission" date="2021-02" db="EMBL/GenBank/DDBJ databases">
        <authorList>
            <person name="Nowell W R."/>
        </authorList>
    </citation>
    <scope>NUCLEOTIDE SEQUENCE</scope>
</reference>
<evidence type="ECO:0000313" key="6">
    <source>
        <dbReference type="EMBL" id="CAF1234213.1"/>
    </source>
</evidence>
<comment type="similarity">
    <text evidence="1 4">Belongs to the type-B carboxylesterase/lipase family.</text>
</comment>
<feature type="domain" description="Carboxylesterase type B" evidence="5">
    <location>
        <begin position="31"/>
        <end position="520"/>
    </location>
</feature>
<evidence type="ECO:0000256" key="4">
    <source>
        <dbReference type="RuleBase" id="RU361235"/>
    </source>
</evidence>
<comment type="caution">
    <text evidence="6">The sequence shown here is derived from an EMBL/GenBank/DDBJ whole genome shotgun (WGS) entry which is preliminary data.</text>
</comment>
<sequence length="581" mass="65044">MRNQCCYHGPMRLLIVFSLITVVFTDPLLKNTSYGQVLGTIKQKQVRVWYYIPYALPPTGNYRWTTPQPPISWSSPYNATKSTPYPACTQPNSSQLVNSVIQEDCFYLTIYAPLNDSLRYPVMVWIHGGSNKAGSGFQYDGTTMVYEQNVIIVTINYRLGIFGNLALKQLQQEDMLNQTGTYGLLDQQFALKWINQNIENFGGNSSLITLFGESAGGSAICAHLTSPFSYGLFQRVIIESQTCQAYQSLEQAFTRSAVIIQNANCNKSNVLSCMRALTTQNILLYDPNSQGSSIWCTSVDGVSLLNFPIISISNGQYSKNISIFIGTNLNEYSLFLCLTVNQLGKTQSSFSITDLQTLTSVALYDFNIKTSTIINQLYPVNNYSDPYMCGVDIYTDAMFKCTAKYIADSMSSSSSVYMYSFEYHAGFSSSCTGIEHTYELPYIWPTLQIAWYPYIANSAELLLAKTMRSIWASFALYGTLLLPNGQSWPLYSKTTSTYGSFDTASSNVTIKNNFRTSTCSIFNPFYQNPPTNQHSFTFNSMALPSNQGSTPTIKATFFIDNLCTFLLLGIIKDFPYHIGYV</sequence>
<protein>
    <recommendedName>
        <fullName evidence="4">Carboxylic ester hydrolase</fullName>
        <ecNumber evidence="4">3.1.1.-</ecNumber>
    </recommendedName>
</protein>
<dbReference type="InterPro" id="IPR002018">
    <property type="entry name" value="CarbesteraseB"/>
</dbReference>
<accession>A0A8S2ETH2</accession>
<evidence type="ECO:0000256" key="1">
    <source>
        <dbReference type="ARBA" id="ARBA00005964"/>
    </source>
</evidence>
<dbReference type="PANTHER" id="PTHR43918">
    <property type="entry name" value="ACETYLCHOLINESTERASE"/>
    <property type="match status" value="1"/>
</dbReference>
<keyword evidence="3 4" id="KW-0378">Hydrolase</keyword>
<feature type="chain" id="PRO_5035955119" description="Carboxylic ester hydrolase" evidence="4">
    <location>
        <begin position="26"/>
        <end position="581"/>
    </location>
</feature>
<dbReference type="Pfam" id="PF00135">
    <property type="entry name" value="COesterase"/>
    <property type="match status" value="1"/>
</dbReference>
<dbReference type="Proteomes" id="UP000682733">
    <property type="component" value="Unassembled WGS sequence"/>
</dbReference>
<dbReference type="GO" id="GO:0052689">
    <property type="term" value="F:carboxylic ester hydrolase activity"/>
    <property type="evidence" value="ECO:0007669"/>
    <property type="project" value="UniProtKB-KW"/>
</dbReference>
<dbReference type="PANTHER" id="PTHR43918:SF4">
    <property type="entry name" value="CARBOXYLIC ESTER HYDROLASE"/>
    <property type="match status" value="1"/>
</dbReference>